<feature type="transmembrane region" description="Helical" evidence="1">
    <location>
        <begin position="79"/>
        <end position="101"/>
    </location>
</feature>
<comment type="caution">
    <text evidence="2">The sequence shown here is derived from an EMBL/GenBank/DDBJ whole genome shotgun (WGS) entry which is preliminary data.</text>
</comment>
<feature type="transmembrane region" description="Helical" evidence="1">
    <location>
        <begin position="153"/>
        <end position="175"/>
    </location>
</feature>
<feature type="transmembrane region" description="Helical" evidence="1">
    <location>
        <begin position="187"/>
        <end position="208"/>
    </location>
</feature>
<dbReference type="RefSeq" id="WP_184961592.1">
    <property type="nucleotide sequence ID" value="NZ_JACHIN010000003.1"/>
</dbReference>
<keyword evidence="1" id="KW-0812">Transmembrane</keyword>
<evidence type="ECO:0000313" key="2">
    <source>
        <dbReference type="EMBL" id="MBB5077643.1"/>
    </source>
</evidence>
<feature type="transmembrane region" description="Helical" evidence="1">
    <location>
        <begin position="113"/>
        <end position="141"/>
    </location>
</feature>
<protein>
    <submittedName>
        <fullName evidence="2">Uncharacterized protein</fullName>
    </submittedName>
</protein>
<dbReference type="NCBIfam" id="NF038403">
    <property type="entry name" value="perm_prefix_1"/>
    <property type="match status" value="1"/>
</dbReference>
<evidence type="ECO:0000313" key="3">
    <source>
        <dbReference type="Proteomes" id="UP000568380"/>
    </source>
</evidence>
<sequence>MLIDDYVADLGRALYGPTGPRRDMVVEARDSLIDTADAYEADGLVREEAERLAVQEFGSVEEIAPDYQSELTACAGRRLGGLLFVSVPLTALAWSMLWQVFPLDPSVWAHKPGWFGVISLALDLVQVAVGVCGGLSLLALGRGARLLPKARMVTRWLGGLVLAMLVTTSVLGMILTVGTKGPVDFTAYPPGVMVTLMSYVLAGVQFYCAVRCLRITRTAVAHR</sequence>
<dbReference type="InterPro" id="IPR047928">
    <property type="entry name" value="Perm_prefix_1"/>
</dbReference>
<gene>
    <name evidence="2" type="ORF">HNR40_003116</name>
</gene>
<proteinExistence type="predicted"/>
<organism evidence="2 3">
    <name type="scientific">Nonomuraea endophytica</name>
    <dbReference type="NCBI Taxonomy" id="714136"/>
    <lineage>
        <taxon>Bacteria</taxon>
        <taxon>Bacillati</taxon>
        <taxon>Actinomycetota</taxon>
        <taxon>Actinomycetes</taxon>
        <taxon>Streptosporangiales</taxon>
        <taxon>Streptosporangiaceae</taxon>
        <taxon>Nonomuraea</taxon>
    </lineage>
</organism>
<dbReference type="AlphaFoldDB" id="A0A7W8A3F0"/>
<keyword evidence="1" id="KW-1133">Transmembrane helix</keyword>
<reference evidence="2 3" key="1">
    <citation type="submission" date="2020-08" db="EMBL/GenBank/DDBJ databases">
        <title>Genomic Encyclopedia of Type Strains, Phase IV (KMG-IV): sequencing the most valuable type-strain genomes for metagenomic binning, comparative biology and taxonomic classification.</title>
        <authorList>
            <person name="Goeker M."/>
        </authorList>
    </citation>
    <scope>NUCLEOTIDE SEQUENCE [LARGE SCALE GENOMIC DNA]</scope>
    <source>
        <strain evidence="2 3">DSM 45385</strain>
    </source>
</reference>
<evidence type="ECO:0000256" key="1">
    <source>
        <dbReference type="SAM" id="Phobius"/>
    </source>
</evidence>
<accession>A0A7W8A3F0</accession>
<name>A0A7W8A3F0_9ACTN</name>
<dbReference type="EMBL" id="JACHIN010000003">
    <property type="protein sequence ID" value="MBB5077643.1"/>
    <property type="molecule type" value="Genomic_DNA"/>
</dbReference>
<dbReference type="Proteomes" id="UP000568380">
    <property type="component" value="Unassembled WGS sequence"/>
</dbReference>
<keyword evidence="1" id="KW-0472">Membrane</keyword>
<keyword evidence="3" id="KW-1185">Reference proteome</keyword>